<protein>
    <recommendedName>
        <fullName evidence="4">Secreted protein</fullName>
    </recommendedName>
</protein>
<reference evidence="2 3" key="1">
    <citation type="journal article" date="2016" name="Mol. Biol. Evol.">
        <title>Comparative Genomics of Early-Diverging Mushroom-Forming Fungi Provides Insights into the Origins of Lignocellulose Decay Capabilities.</title>
        <authorList>
            <person name="Nagy L.G."/>
            <person name="Riley R."/>
            <person name="Tritt A."/>
            <person name="Adam C."/>
            <person name="Daum C."/>
            <person name="Floudas D."/>
            <person name="Sun H."/>
            <person name="Yadav J.S."/>
            <person name="Pangilinan J."/>
            <person name="Larsson K.H."/>
            <person name="Matsuura K."/>
            <person name="Barry K."/>
            <person name="Labutti K."/>
            <person name="Kuo R."/>
            <person name="Ohm R.A."/>
            <person name="Bhattacharya S.S."/>
            <person name="Shirouzu T."/>
            <person name="Yoshinaga Y."/>
            <person name="Martin F.M."/>
            <person name="Grigoriev I.V."/>
            <person name="Hibbett D.S."/>
        </authorList>
    </citation>
    <scope>NUCLEOTIDE SEQUENCE [LARGE SCALE GENOMIC DNA]</scope>
    <source>
        <strain evidence="2 3">HHB12733</strain>
    </source>
</reference>
<feature type="signal peptide" evidence="1">
    <location>
        <begin position="1"/>
        <end position="27"/>
    </location>
</feature>
<dbReference type="Proteomes" id="UP000076842">
    <property type="component" value="Unassembled WGS sequence"/>
</dbReference>
<evidence type="ECO:0008006" key="4">
    <source>
        <dbReference type="Google" id="ProtNLM"/>
    </source>
</evidence>
<feature type="chain" id="PRO_5007857491" description="Secreted protein" evidence="1">
    <location>
        <begin position="28"/>
        <end position="79"/>
    </location>
</feature>
<gene>
    <name evidence="2" type="ORF">CALCODRAFT_341445</name>
</gene>
<evidence type="ECO:0000256" key="1">
    <source>
        <dbReference type="SAM" id="SignalP"/>
    </source>
</evidence>
<sequence length="79" mass="8619">MVSTRKCCRGLMMWWSMTVWFPSVVVETDNDSGGIDQADGTRFGRVPVGVSALGYGPLWTPIRPTNQSEGVSRPGETAQ</sequence>
<evidence type="ECO:0000313" key="3">
    <source>
        <dbReference type="Proteomes" id="UP000076842"/>
    </source>
</evidence>
<dbReference type="EMBL" id="KV423989">
    <property type="protein sequence ID" value="KZT55781.1"/>
    <property type="molecule type" value="Genomic_DNA"/>
</dbReference>
<keyword evidence="3" id="KW-1185">Reference proteome</keyword>
<keyword evidence="1" id="KW-0732">Signal</keyword>
<name>A0A165EYD4_9BASI</name>
<dbReference type="AlphaFoldDB" id="A0A165EYD4"/>
<dbReference type="InParanoid" id="A0A165EYD4"/>
<accession>A0A165EYD4</accession>
<proteinExistence type="predicted"/>
<organism evidence="2 3">
    <name type="scientific">Calocera cornea HHB12733</name>
    <dbReference type="NCBI Taxonomy" id="1353952"/>
    <lineage>
        <taxon>Eukaryota</taxon>
        <taxon>Fungi</taxon>
        <taxon>Dikarya</taxon>
        <taxon>Basidiomycota</taxon>
        <taxon>Agaricomycotina</taxon>
        <taxon>Dacrymycetes</taxon>
        <taxon>Dacrymycetales</taxon>
        <taxon>Dacrymycetaceae</taxon>
        <taxon>Calocera</taxon>
    </lineage>
</organism>
<evidence type="ECO:0000313" key="2">
    <source>
        <dbReference type="EMBL" id="KZT55781.1"/>
    </source>
</evidence>